<feature type="transmembrane region" description="Helical" evidence="1">
    <location>
        <begin position="86"/>
        <end position="104"/>
    </location>
</feature>
<dbReference type="STRING" id="702745.SAMN05421818_10341"/>
<keyword evidence="1" id="KW-1133">Transmembrane helix</keyword>
<evidence type="ECO:0000313" key="4">
    <source>
        <dbReference type="Proteomes" id="UP000243588"/>
    </source>
</evidence>
<feature type="transmembrane region" description="Helical" evidence="1">
    <location>
        <begin position="54"/>
        <end position="74"/>
    </location>
</feature>
<organism evidence="3 4">
    <name type="scientific">Myroides phaeus</name>
    <dbReference type="NCBI Taxonomy" id="702745"/>
    <lineage>
        <taxon>Bacteria</taxon>
        <taxon>Pseudomonadati</taxon>
        <taxon>Bacteroidota</taxon>
        <taxon>Flavobacteriia</taxon>
        <taxon>Flavobacteriales</taxon>
        <taxon>Flavobacteriaceae</taxon>
        <taxon>Myroides</taxon>
    </lineage>
</organism>
<gene>
    <name evidence="3" type="ORF">SAMN05421818_10341</name>
</gene>
<dbReference type="Proteomes" id="UP000243588">
    <property type="component" value="Unassembled WGS sequence"/>
</dbReference>
<name>A0A1G8BZ54_9FLAO</name>
<protein>
    <submittedName>
        <fullName evidence="3">VanZ like family protein</fullName>
    </submittedName>
</protein>
<dbReference type="NCBIfam" id="NF037970">
    <property type="entry name" value="vanZ_1"/>
    <property type="match status" value="1"/>
</dbReference>
<dbReference type="AlphaFoldDB" id="A0A1G8BZ54"/>
<evidence type="ECO:0000313" key="3">
    <source>
        <dbReference type="EMBL" id="SDH38507.1"/>
    </source>
</evidence>
<dbReference type="PANTHER" id="PTHR28008:SF1">
    <property type="entry name" value="DOMAIN PROTEIN, PUTATIVE (AFU_ORTHOLOGUE AFUA_3G10980)-RELATED"/>
    <property type="match status" value="1"/>
</dbReference>
<reference evidence="4" key="1">
    <citation type="submission" date="2016-10" db="EMBL/GenBank/DDBJ databases">
        <authorList>
            <person name="Varghese N."/>
            <person name="Submissions S."/>
        </authorList>
    </citation>
    <scope>NUCLEOTIDE SEQUENCE [LARGE SCALE GENOMIC DNA]</scope>
    <source>
        <strain evidence="4">DSM 23313</strain>
    </source>
</reference>
<keyword evidence="1" id="KW-0472">Membrane</keyword>
<dbReference type="Pfam" id="PF04892">
    <property type="entry name" value="VanZ"/>
    <property type="match status" value="1"/>
</dbReference>
<feature type="transmembrane region" description="Helical" evidence="1">
    <location>
        <begin position="24"/>
        <end position="42"/>
    </location>
</feature>
<dbReference type="InterPro" id="IPR006976">
    <property type="entry name" value="VanZ-like"/>
</dbReference>
<evidence type="ECO:0000256" key="1">
    <source>
        <dbReference type="SAM" id="Phobius"/>
    </source>
</evidence>
<evidence type="ECO:0000259" key="2">
    <source>
        <dbReference type="Pfam" id="PF04892"/>
    </source>
</evidence>
<dbReference type="PANTHER" id="PTHR28008">
    <property type="entry name" value="DOMAIN PROTEIN, PUTATIVE (AFU_ORTHOLOGUE AFUA_3G10980)-RELATED"/>
    <property type="match status" value="1"/>
</dbReference>
<feature type="domain" description="VanZ-like" evidence="2">
    <location>
        <begin position="22"/>
        <end position="102"/>
    </location>
</feature>
<proteinExistence type="predicted"/>
<dbReference type="EMBL" id="FNDQ01000003">
    <property type="protein sequence ID" value="SDH38507.1"/>
    <property type="molecule type" value="Genomic_DNA"/>
</dbReference>
<accession>A0A1G8BZ54</accession>
<keyword evidence="4" id="KW-1185">Reference proteome</keyword>
<sequence length="108" mass="12191">MGCLLDGNTVSKVPSMEIPNKDKIAHFTFYFVFSIVWFNYIVKSKPNYSKIKLTIYIFTIASTTGGVVEILQYFFSPTRSAEWGDVFANCLGSLFGLLLCLTLITKKK</sequence>
<keyword evidence="1" id="KW-0812">Transmembrane</keyword>